<accession>A0A0L0CHB9</accession>
<sequence>MFPFKPAGDVLLPLLECHASAAVNCYALYPLTAVTTPTTTTTNTNNTTANAVSSTLTNNASNMVTAISNTALLNAAWSKKYVPIKTSTMTGGLNLWTSGNPDLILPRGELEFTTLDPTLK</sequence>
<proteinExistence type="predicted"/>
<comment type="caution">
    <text evidence="1">The sequence shown here is derived from an EMBL/GenBank/DDBJ whole genome shotgun (WGS) entry which is preliminary data.</text>
</comment>
<gene>
    <name evidence="1" type="ORF">FF38_12774</name>
</gene>
<organism evidence="1 2">
    <name type="scientific">Lucilia cuprina</name>
    <name type="common">Green bottle fly</name>
    <name type="synonym">Australian sheep blowfly</name>
    <dbReference type="NCBI Taxonomy" id="7375"/>
    <lineage>
        <taxon>Eukaryota</taxon>
        <taxon>Metazoa</taxon>
        <taxon>Ecdysozoa</taxon>
        <taxon>Arthropoda</taxon>
        <taxon>Hexapoda</taxon>
        <taxon>Insecta</taxon>
        <taxon>Pterygota</taxon>
        <taxon>Neoptera</taxon>
        <taxon>Endopterygota</taxon>
        <taxon>Diptera</taxon>
        <taxon>Brachycera</taxon>
        <taxon>Muscomorpha</taxon>
        <taxon>Oestroidea</taxon>
        <taxon>Calliphoridae</taxon>
        <taxon>Luciliinae</taxon>
        <taxon>Lucilia</taxon>
    </lineage>
</organism>
<reference evidence="1 2" key="1">
    <citation type="journal article" date="2015" name="Nat. Commun.">
        <title>Lucilia cuprina genome unlocks parasitic fly biology to underpin future interventions.</title>
        <authorList>
            <person name="Anstead C.A."/>
            <person name="Korhonen P.K."/>
            <person name="Young N.D."/>
            <person name="Hall R.S."/>
            <person name="Jex A.R."/>
            <person name="Murali S.C."/>
            <person name="Hughes D.S."/>
            <person name="Lee S.F."/>
            <person name="Perry T."/>
            <person name="Stroehlein A.J."/>
            <person name="Ansell B.R."/>
            <person name="Breugelmans B."/>
            <person name="Hofmann A."/>
            <person name="Qu J."/>
            <person name="Dugan S."/>
            <person name="Lee S.L."/>
            <person name="Chao H."/>
            <person name="Dinh H."/>
            <person name="Han Y."/>
            <person name="Doddapaneni H.V."/>
            <person name="Worley K.C."/>
            <person name="Muzny D.M."/>
            <person name="Ioannidis P."/>
            <person name="Waterhouse R.M."/>
            <person name="Zdobnov E.M."/>
            <person name="James P.J."/>
            <person name="Bagnall N.H."/>
            <person name="Kotze A.C."/>
            <person name="Gibbs R.A."/>
            <person name="Richards S."/>
            <person name="Batterham P."/>
            <person name="Gasser R.B."/>
        </authorList>
    </citation>
    <scope>NUCLEOTIDE SEQUENCE [LARGE SCALE GENOMIC DNA]</scope>
    <source>
        <strain evidence="1 2">LS</strain>
        <tissue evidence="1">Full body</tissue>
    </source>
</reference>
<name>A0A0L0CHB9_LUCCU</name>
<evidence type="ECO:0000313" key="2">
    <source>
        <dbReference type="Proteomes" id="UP000037069"/>
    </source>
</evidence>
<dbReference type="EMBL" id="JRES01000409">
    <property type="protein sequence ID" value="KNC31607.1"/>
    <property type="molecule type" value="Genomic_DNA"/>
</dbReference>
<keyword evidence="2" id="KW-1185">Reference proteome</keyword>
<dbReference type="Proteomes" id="UP000037069">
    <property type="component" value="Unassembled WGS sequence"/>
</dbReference>
<protein>
    <submittedName>
        <fullName evidence="1">Uncharacterized protein</fullName>
    </submittedName>
</protein>
<evidence type="ECO:0000313" key="1">
    <source>
        <dbReference type="EMBL" id="KNC31607.1"/>
    </source>
</evidence>
<dbReference type="AlphaFoldDB" id="A0A0L0CHB9"/>